<dbReference type="EMBL" id="JBGMEK010000038">
    <property type="protein sequence ID" value="MFA0812321.1"/>
    <property type="molecule type" value="Genomic_DNA"/>
</dbReference>
<name>A0ABV4P1S5_9GAMM</name>
<keyword evidence="1" id="KW-1133">Transmembrane helix</keyword>
<evidence type="ECO:0000313" key="3">
    <source>
        <dbReference type="Proteomes" id="UP001569428"/>
    </source>
</evidence>
<dbReference type="InterPro" id="IPR005625">
    <property type="entry name" value="PepSY-ass_TM"/>
</dbReference>
<sequence length="544" mass="60794">MRVELIKTYKSVHTWTGIIAGLFLYIAFVAGALTMFKGPLNEWALQSETTLPGVPIEDYNALIQRVLQEHPEAAKRMLVEFPAAGPQAAPLSWEIENHETHESTYWYASFDENGELITESFSLSTIGEFVDHLHRTAGIPGGDGHDAIGTYVLGVVSALYFVALISGLIIFLPTWFKDFLVLRKGKNRKRYWLDFHNVLGISSLPFHLIIAFTAFVFAFHDPLYDALRTVVYGDSPMFTRPPPQELRGFSELVPVDELENLVRVQESEFRMAEVLYMNLDTVSPSMRIGGYVDGHLVRGAEYAYAMGNPYINEIPYSSILPSQLNGYSGTVISIFSLHFGSFGGELVRWMYFVFGIMGALIFFSGNLLWVETRRKKQRAQGMLPQQTKSSINMAKLTIGVGLGTILGIAASMLAVKWLPHAQIDIVFWQKATYYTGFLFGVGWAFVRRPADAAKQLLLLSSLAVILIPLSSLMRGNLWDASIAVWAVDLSALLIGLILALILVRLRKRHAQIEQDSVWAEAQQSLEADQKFHDSFPSSRPQTSG</sequence>
<dbReference type="Pfam" id="PF03929">
    <property type="entry name" value="PepSY_TM"/>
    <property type="match status" value="1"/>
</dbReference>
<keyword evidence="3" id="KW-1185">Reference proteome</keyword>
<dbReference type="PANTHER" id="PTHR34219:SF9">
    <property type="entry name" value="IRON-REGULATED INNER MEMBRANE PROTEIN"/>
    <property type="match status" value="1"/>
</dbReference>
<proteinExistence type="predicted"/>
<evidence type="ECO:0000256" key="1">
    <source>
        <dbReference type="SAM" id="Phobius"/>
    </source>
</evidence>
<feature type="transmembrane region" description="Helical" evidence="1">
    <location>
        <begin position="197"/>
        <end position="219"/>
    </location>
</feature>
<evidence type="ECO:0000313" key="2">
    <source>
        <dbReference type="EMBL" id="MFA0812321.1"/>
    </source>
</evidence>
<dbReference type="PANTHER" id="PTHR34219">
    <property type="entry name" value="IRON-REGULATED INNER MEMBRANE PROTEIN-RELATED"/>
    <property type="match status" value="1"/>
</dbReference>
<dbReference type="RefSeq" id="WP_371839986.1">
    <property type="nucleotide sequence ID" value="NZ_JBGMEK010000038.1"/>
</dbReference>
<reference evidence="2 3" key="1">
    <citation type="submission" date="2024-08" db="EMBL/GenBank/DDBJ databases">
        <authorList>
            <person name="Ishaq N."/>
        </authorList>
    </citation>
    <scope>NUCLEOTIDE SEQUENCE [LARGE SCALE GENOMIC DNA]</scope>
    <source>
        <strain evidence="2 3">DSM 18651</strain>
    </source>
</reference>
<feature type="transmembrane region" description="Helical" evidence="1">
    <location>
        <begin position="457"/>
        <end position="476"/>
    </location>
</feature>
<protein>
    <submittedName>
        <fullName evidence="2">PepSY-associated TM helix domain-containing protein</fullName>
    </submittedName>
</protein>
<keyword evidence="1" id="KW-0812">Transmembrane</keyword>
<feature type="transmembrane region" description="Helical" evidence="1">
    <location>
        <begin position="349"/>
        <end position="370"/>
    </location>
</feature>
<feature type="transmembrane region" description="Helical" evidence="1">
    <location>
        <begin position="12"/>
        <end position="36"/>
    </location>
</feature>
<accession>A0ABV4P1S5</accession>
<comment type="caution">
    <text evidence="2">The sequence shown here is derived from an EMBL/GenBank/DDBJ whole genome shotgun (WGS) entry which is preliminary data.</text>
</comment>
<dbReference type="Proteomes" id="UP001569428">
    <property type="component" value="Unassembled WGS sequence"/>
</dbReference>
<keyword evidence="1" id="KW-0472">Membrane</keyword>
<feature type="transmembrane region" description="Helical" evidence="1">
    <location>
        <begin position="482"/>
        <end position="503"/>
    </location>
</feature>
<organism evidence="2 3">
    <name type="scientific">Microbulbifer epialgicus</name>
    <dbReference type="NCBI Taxonomy" id="393907"/>
    <lineage>
        <taxon>Bacteria</taxon>
        <taxon>Pseudomonadati</taxon>
        <taxon>Pseudomonadota</taxon>
        <taxon>Gammaproteobacteria</taxon>
        <taxon>Cellvibrionales</taxon>
        <taxon>Microbulbiferaceae</taxon>
        <taxon>Microbulbifer</taxon>
    </lineage>
</organism>
<feature type="transmembrane region" description="Helical" evidence="1">
    <location>
        <begin position="427"/>
        <end position="445"/>
    </location>
</feature>
<feature type="transmembrane region" description="Helical" evidence="1">
    <location>
        <begin position="391"/>
        <end position="415"/>
    </location>
</feature>
<feature type="transmembrane region" description="Helical" evidence="1">
    <location>
        <begin position="151"/>
        <end position="176"/>
    </location>
</feature>
<gene>
    <name evidence="2" type="ORF">ACCI49_15515</name>
</gene>